<dbReference type="OrthoDB" id="9991317at2759"/>
<dbReference type="Proteomes" id="UP000799118">
    <property type="component" value="Unassembled WGS sequence"/>
</dbReference>
<reference evidence="1" key="1">
    <citation type="journal article" date="2019" name="Environ. Microbiol.">
        <title>Fungal ecological strategies reflected in gene transcription - a case study of two litter decomposers.</title>
        <authorList>
            <person name="Barbi F."/>
            <person name="Kohler A."/>
            <person name="Barry K."/>
            <person name="Baskaran P."/>
            <person name="Daum C."/>
            <person name="Fauchery L."/>
            <person name="Ihrmark K."/>
            <person name="Kuo A."/>
            <person name="LaButti K."/>
            <person name="Lipzen A."/>
            <person name="Morin E."/>
            <person name="Grigoriev I.V."/>
            <person name="Henrissat B."/>
            <person name="Lindahl B."/>
            <person name="Martin F."/>
        </authorList>
    </citation>
    <scope>NUCLEOTIDE SEQUENCE</scope>
    <source>
        <strain evidence="1">JB14</strain>
    </source>
</reference>
<evidence type="ECO:0000313" key="2">
    <source>
        <dbReference type="Proteomes" id="UP000799118"/>
    </source>
</evidence>
<dbReference type="InterPro" id="IPR011990">
    <property type="entry name" value="TPR-like_helical_dom_sf"/>
</dbReference>
<organism evidence="1 2">
    <name type="scientific">Gymnopus androsaceus JB14</name>
    <dbReference type="NCBI Taxonomy" id="1447944"/>
    <lineage>
        <taxon>Eukaryota</taxon>
        <taxon>Fungi</taxon>
        <taxon>Dikarya</taxon>
        <taxon>Basidiomycota</taxon>
        <taxon>Agaricomycotina</taxon>
        <taxon>Agaricomycetes</taxon>
        <taxon>Agaricomycetidae</taxon>
        <taxon>Agaricales</taxon>
        <taxon>Marasmiineae</taxon>
        <taxon>Omphalotaceae</taxon>
        <taxon>Gymnopus</taxon>
    </lineage>
</organism>
<dbReference type="Gene3D" id="1.25.40.10">
    <property type="entry name" value="Tetratricopeptide repeat domain"/>
    <property type="match status" value="1"/>
</dbReference>
<protein>
    <recommendedName>
        <fullName evidence="3">CHAT domain-containing protein</fullName>
    </recommendedName>
</protein>
<dbReference type="SUPFAM" id="SSF48452">
    <property type="entry name" value="TPR-like"/>
    <property type="match status" value="1"/>
</dbReference>
<evidence type="ECO:0000313" key="1">
    <source>
        <dbReference type="EMBL" id="KAE9404820.1"/>
    </source>
</evidence>
<accession>A0A6A4I4K6</accession>
<name>A0A6A4I4K6_9AGAR</name>
<proteinExistence type="predicted"/>
<dbReference type="EMBL" id="ML769413">
    <property type="protein sequence ID" value="KAE9404820.1"/>
    <property type="molecule type" value="Genomic_DNA"/>
</dbReference>
<sequence>MNLSSSQSVQDQLGKKRFRVNILFDEAAAMVGGGYVDPEKPALEQLNKLAAAGTWALQLYDSINSVDRVDSAIAIMKIVVENTPENHPEQSQYLYTLGSAFFQRFGQLGTFSDLEEAIPLQRRAVALVPDTDPSKPKYLNGLGVSLVKRSRHLESLKDVEEALIVHRRAVDLTPRNHHLYPGFSSDIGDAFCAHFELSGEIKALSIAIETQKYALKHIHEKHPDRAIYLHRFCTSLLIRFRHFRDNIDIEEAIDAQYRAVRIIPPGHTFKSILLIDLAHALSTRMKHRPNHSDFNEAFKLFIDEGDHPSRPSLKLDAALQLAELCSTYPQFSSPDMLLRAYTFVFEAIPQVVWLGNGINQRLQSLIRIGSVFNAAAAAAIATGNSGRALEWVEQGRSVVWRQILHLRAPLDDLRRHYPTLDLPDRLEQVSVALENTGGLMRDADLLHDKDNFPQLSLRMTPESETLSDYTQHTHRLATEYEKLLTEVRKLDGFESFLKPKLSRELACAAKSSFVVVINVDKTRCDALVICPDEELIHVPLPELTYEVVKSMQSQLASALQKISLRNRSRLSISSKSFHHSYDDVERILSGLWQLIVKPILKQIGLLPDPLSRTAPNHLKTSCLPHITWCACGPLSFLPLHAAGDYDPKGERMRVSDLAVSSYTPTLDALLKPRFNISFPDSILVVSQSSTPGYPSLPGVNEEVSKIKGHFLDPPVLEGQNATMDAVFDAMDKCSWIPPCLPWCTER</sequence>
<keyword evidence="2" id="KW-1185">Reference proteome</keyword>
<evidence type="ECO:0008006" key="3">
    <source>
        <dbReference type="Google" id="ProtNLM"/>
    </source>
</evidence>
<gene>
    <name evidence="1" type="ORF">BT96DRAFT_395466</name>
</gene>
<dbReference type="AlphaFoldDB" id="A0A6A4I4K6"/>